<evidence type="ECO:0000256" key="1">
    <source>
        <dbReference type="SAM" id="MobiDB-lite"/>
    </source>
</evidence>
<comment type="caution">
    <text evidence="2">The sequence shown here is derived from an EMBL/GenBank/DDBJ whole genome shotgun (WGS) entry which is preliminary data.</text>
</comment>
<dbReference type="EMBL" id="BLSB01000140">
    <property type="protein sequence ID" value="GFP35575.1"/>
    <property type="molecule type" value="Genomic_DNA"/>
</dbReference>
<evidence type="ECO:0000313" key="2">
    <source>
        <dbReference type="EMBL" id="GFP35575.1"/>
    </source>
</evidence>
<name>A0A6V8PSG7_9ACTN</name>
<dbReference type="Proteomes" id="UP000576480">
    <property type="component" value="Unassembled WGS sequence"/>
</dbReference>
<protein>
    <submittedName>
        <fullName evidence="2">Uncharacterized protein</fullName>
    </submittedName>
</protein>
<sequence>MELHNWAKTKMKNGKLLLTRLFAVRHNYVRKGGLVGSARTRKKHKEKVESRPLRQREKGLNIRHHDVNPEWNYTIFPRSTSKQEIKDEK</sequence>
<evidence type="ECO:0000313" key="3">
    <source>
        <dbReference type="Proteomes" id="UP000576480"/>
    </source>
</evidence>
<gene>
    <name evidence="2" type="ORF">HKBW3S43_01365</name>
</gene>
<dbReference type="AlphaFoldDB" id="A0A6V8PSG7"/>
<reference evidence="2 3" key="1">
    <citation type="journal article" date="2020" name="Front. Microbiol.">
        <title>Single-cell genomics of novel Actinobacteria with the Wood-Ljungdahl pathway discovered in a serpentinizing system.</title>
        <authorList>
            <person name="Merino N."/>
            <person name="Kawai M."/>
            <person name="Boyd E.S."/>
            <person name="Colman D.R."/>
            <person name="McGlynn S.E."/>
            <person name="Nealson K.H."/>
            <person name="Kurokawa K."/>
            <person name="Hongoh Y."/>
        </authorList>
    </citation>
    <scope>NUCLEOTIDE SEQUENCE [LARGE SCALE GENOMIC DNA]</scope>
    <source>
        <strain evidence="2 3">S43</strain>
    </source>
</reference>
<feature type="compositionally biased region" description="Basic and acidic residues" evidence="1">
    <location>
        <begin position="46"/>
        <end position="61"/>
    </location>
</feature>
<accession>A0A6V8PSG7</accession>
<organism evidence="2 3">
    <name type="scientific">Candidatus Hakubella thermalkaliphila</name>
    <dbReference type="NCBI Taxonomy" id="2754717"/>
    <lineage>
        <taxon>Bacteria</taxon>
        <taxon>Bacillati</taxon>
        <taxon>Actinomycetota</taxon>
        <taxon>Actinomycetota incertae sedis</taxon>
        <taxon>Candidatus Hakubellales</taxon>
        <taxon>Candidatus Hakubellaceae</taxon>
        <taxon>Candidatus Hakubella</taxon>
    </lineage>
</organism>
<proteinExistence type="predicted"/>
<feature type="region of interest" description="Disordered" evidence="1">
    <location>
        <begin position="37"/>
        <end position="61"/>
    </location>
</feature>